<dbReference type="PANTHER" id="PTHR43861">
    <property type="entry name" value="TRANS-ACONITATE 2-METHYLTRANSFERASE-RELATED"/>
    <property type="match status" value="1"/>
</dbReference>
<keyword evidence="4" id="KW-1185">Reference proteome</keyword>
<gene>
    <name evidence="3" type="primary">dnrC_1</name>
    <name evidence="3" type="ORF">CLHOM_19070</name>
</gene>
<dbReference type="EMBL" id="LHUR01000022">
    <property type="protein sequence ID" value="KOA19818.1"/>
    <property type="molecule type" value="Genomic_DNA"/>
</dbReference>
<dbReference type="Proteomes" id="UP000037043">
    <property type="component" value="Unassembled WGS sequence"/>
</dbReference>
<dbReference type="STRING" id="36844.SAMN04488501_10286"/>
<dbReference type="Gene3D" id="3.40.50.150">
    <property type="entry name" value="Vaccinia Virus protein VP39"/>
    <property type="match status" value="1"/>
</dbReference>
<accession>A0A0L6ZAK9</accession>
<evidence type="ECO:0000259" key="2">
    <source>
        <dbReference type="Pfam" id="PF13649"/>
    </source>
</evidence>
<reference evidence="4" key="1">
    <citation type="submission" date="2015-08" db="EMBL/GenBank/DDBJ databases">
        <title>Genome sequence of the strict anaerobe Clostridium homopropionicum LuHBu1 (DSM 5847T).</title>
        <authorList>
            <person name="Poehlein A."/>
            <person name="Beck M."/>
            <person name="Schiel-Bengelsdorf B."/>
            <person name="Bengelsdorf F.R."/>
            <person name="Daniel R."/>
            <person name="Duerre P."/>
        </authorList>
    </citation>
    <scope>NUCLEOTIDE SEQUENCE [LARGE SCALE GENOMIC DNA]</scope>
    <source>
        <strain evidence="4">DSM 5847</strain>
    </source>
</reference>
<dbReference type="SUPFAM" id="SSF53335">
    <property type="entry name" value="S-adenosyl-L-methionine-dependent methyltransferases"/>
    <property type="match status" value="1"/>
</dbReference>
<protein>
    <submittedName>
        <fullName evidence="3">Aklanonic acid methyltransferase DnrC</fullName>
        <ecNumber evidence="3">2.1.1.288</ecNumber>
    </submittedName>
</protein>
<dbReference type="GO" id="GO:0032259">
    <property type="term" value="P:methylation"/>
    <property type="evidence" value="ECO:0007669"/>
    <property type="project" value="UniProtKB-KW"/>
</dbReference>
<dbReference type="RefSeq" id="WP_052221443.1">
    <property type="nucleotide sequence ID" value="NZ_LHUR01000022.1"/>
</dbReference>
<evidence type="ECO:0000313" key="4">
    <source>
        <dbReference type="Proteomes" id="UP000037043"/>
    </source>
</evidence>
<dbReference type="CDD" id="cd02440">
    <property type="entry name" value="AdoMet_MTases"/>
    <property type="match status" value="1"/>
</dbReference>
<dbReference type="InterPro" id="IPR041698">
    <property type="entry name" value="Methyltransf_25"/>
</dbReference>
<dbReference type="Pfam" id="PF13649">
    <property type="entry name" value="Methyltransf_25"/>
    <property type="match status" value="1"/>
</dbReference>
<sequence>MKYRESGMPSEELWDTFFSPTEILEKMEVRKNIRNLVDIGCGYGTFLLPAAEIINGTVIGIDVDKEMIEVCKKKVEENSVLNIDLVYGDISEKDTTKALKKYIEEIDYITLFNILHCEEPIKLLTHVYGMLDQQGKIGVIHWKYGDTPRGPSMEIRPKPEMIIEWAEKVGFTLEKQIEIQPYHFGLIFKK</sequence>
<comment type="caution">
    <text evidence="3">The sequence shown here is derived from an EMBL/GenBank/DDBJ whole genome shotgun (WGS) entry which is preliminary data.</text>
</comment>
<dbReference type="GO" id="GO:0008168">
    <property type="term" value="F:methyltransferase activity"/>
    <property type="evidence" value="ECO:0007669"/>
    <property type="project" value="UniProtKB-KW"/>
</dbReference>
<proteinExistence type="predicted"/>
<organism evidence="3 4">
    <name type="scientific">Clostridium homopropionicum DSM 5847</name>
    <dbReference type="NCBI Taxonomy" id="1121318"/>
    <lineage>
        <taxon>Bacteria</taxon>
        <taxon>Bacillati</taxon>
        <taxon>Bacillota</taxon>
        <taxon>Clostridia</taxon>
        <taxon>Eubacteriales</taxon>
        <taxon>Clostridiaceae</taxon>
        <taxon>Clostridium</taxon>
    </lineage>
</organism>
<dbReference type="InterPro" id="IPR029063">
    <property type="entry name" value="SAM-dependent_MTases_sf"/>
</dbReference>
<evidence type="ECO:0000313" key="3">
    <source>
        <dbReference type="EMBL" id="KOA19818.1"/>
    </source>
</evidence>
<dbReference type="PATRIC" id="fig|1121318.3.peg.1926"/>
<keyword evidence="1 3" id="KW-0808">Transferase</keyword>
<evidence type="ECO:0000256" key="1">
    <source>
        <dbReference type="ARBA" id="ARBA00022679"/>
    </source>
</evidence>
<dbReference type="AlphaFoldDB" id="A0A0L6ZAK9"/>
<keyword evidence="3" id="KW-0489">Methyltransferase</keyword>
<feature type="domain" description="Methyltransferase" evidence="2">
    <location>
        <begin position="37"/>
        <end position="135"/>
    </location>
</feature>
<dbReference type="EC" id="2.1.1.288" evidence="3"/>
<name>A0A0L6ZAK9_9CLOT</name>